<organism evidence="2 3">
    <name type="scientific">Papilio machaon</name>
    <name type="common">Old World swallowtail butterfly</name>
    <dbReference type="NCBI Taxonomy" id="76193"/>
    <lineage>
        <taxon>Eukaryota</taxon>
        <taxon>Metazoa</taxon>
        <taxon>Ecdysozoa</taxon>
        <taxon>Arthropoda</taxon>
        <taxon>Hexapoda</taxon>
        <taxon>Insecta</taxon>
        <taxon>Pterygota</taxon>
        <taxon>Neoptera</taxon>
        <taxon>Endopterygota</taxon>
        <taxon>Lepidoptera</taxon>
        <taxon>Glossata</taxon>
        <taxon>Ditrysia</taxon>
        <taxon>Papilionoidea</taxon>
        <taxon>Papilionidae</taxon>
        <taxon>Papilioninae</taxon>
        <taxon>Papilio</taxon>
    </lineage>
</organism>
<accession>A0A0N0PCU9</accession>
<sequence length="115" mass="13156">MNQTLLVIAIVFLVVASARMLPRDPWSGEMSGVKSLGKTGGVEVPRRQRRSFRFRGYWSCPIGYIRSPAALCVNCRKFIKSRVPYVGKGQGEDDYDDDDLIELYYEFLLELVPNY</sequence>
<keyword evidence="3" id="KW-1185">Reference proteome</keyword>
<keyword evidence="1" id="KW-0732">Signal</keyword>
<dbReference type="Proteomes" id="UP000053240">
    <property type="component" value="Unassembled WGS sequence"/>
</dbReference>
<protein>
    <submittedName>
        <fullName evidence="2">Uncharacterized protein</fullName>
    </submittedName>
</protein>
<name>A0A0N0PCU9_PAPMA</name>
<gene>
    <name evidence="2" type="ORF">RR48_04305</name>
</gene>
<evidence type="ECO:0000313" key="2">
    <source>
        <dbReference type="EMBL" id="KPJ14820.1"/>
    </source>
</evidence>
<dbReference type="InParanoid" id="A0A0N0PCU9"/>
<feature type="signal peptide" evidence="1">
    <location>
        <begin position="1"/>
        <end position="18"/>
    </location>
</feature>
<dbReference type="EMBL" id="KQ460423">
    <property type="protein sequence ID" value="KPJ14820.1"/>
    <property type="molecule type" value="Genomic_DNA"/>
</dbReference>
<dbReference type="AlphaFoldDB" id="A0A0N0PCU9"/>
<proteinExistence type="predicted"/>
<feature type="chain" id="PRO_5005857352" evidence="1">
    <location>
        <begin position="19"/>
        <end position="115"/>
    </location>
</feature>
<reference evidence="2 3" key="1">
    <citation type="journal article" date="2015" name="Nat. Commun.">
        <title>Outbred genome sequencing and CRISPR/Cas9 gene editing in butterflies.</title>
        <authorList>
            <person name="Li X."/>
            <person name="Fan D."/>
            <person name="Zhang W."/>
            <person name="Liu G."/>
            <person name="Zhang L."/>
            <person name="Zhao L."/>
            <person name="Fang X."/>
            <person name="Chen L."/>
            <person name="Dong Y."/>
            <person name="Chen Y."/>
            <person name="Ding Y."/>
            <person name="Zhao R."/>
            <person name="Feng M."/>
            <person name="Zhu Y."/>
            <person name="Feng Y."/>
            <person name="Jiang X."/>
            <person name="Zhu D."/>
            <person name="Xiang H."/>
            <person name="Feng X."/>
            <person name="Li S."/>
            <person name="Wang J."/>
            <person name="Zhang G."/>
            <person name="Kronforst M.R."/>
            <person name="Wang W."/>
        </authorList>
    </citation>
    <scope>NUCLEOTIDE SEQUENCE [LARGE SCALE GENOMIC DNA]</scope>
    <source>
        <strain evidence="2">Ya'a_city_454_Pm</strain>
        <tissue evidence="2">Whole body</tissue>
    </source>
</reference>
<evidence type="ECO:0000313" key="3">
    <source>
        <dbReference type="Proteomes" id="UP000053240"/>
    </source>
</evidence>
<evidence type="ECO:0000256" key="1">
    <source>
        <dbReference type="SAM" id="SignalP"/>
    </source>
</evidence>